<dbReference type="InterPro" id="IPR039226">
    <property type="entry name" value="Ski3/TTC37"/>
</dbReference>
<dbReference type="SUPFAM" id="SSF48452">
    <property type="entry name" value="TPR-like"/>
    <property type="match status" value="2"/>
</dbReference>
<dbReference type="InterPro" id="IPR008030">
    <property type="entry name" value="NmrA-like"/>
</dbReference>
<feature type="region of interest" description="Disordered" evidence="4">
    <location>
        <begin position="1"/>
        <end position="22"/>
    </location>
</feature>
<evidence type="ECO:0000313" key="7">
    <source>
        <dbReference type="Proteomes" id="UP000593564"/>
    </source>
</evidence>
<dbReference type="AlphaFoldDB" id="A0A7J7HUR9"/>
<dbReference type="SMART" id="SM00028">
    <property type="entry name" value="TPR"/>
    <property type="match status" value="6"/>
</dbReference>
<keyword evidence="1" id="KW-0677">Repeat</keyword>
<evidence type="ECO:0000256" key="3">
    <source>
        <dbReference type="PROSITE-ProRule" id="PRU00339"/>
    </source>
</evidence>
<dbReference type="InterPro" id="IPR036291">
    <property type="entry name" value="NAD(P)-bd_dom_sf"/>
</dbReference>
<dbReference type="Pfam" id="PF13181">
    <property type="entry name" value="TPR_8"/>
    <property type="match status" value="1"/>
</dbReference>
<reference evidence="6 7" key="2">
    <citation type="submission" date="2020-07" db="EMBL/GenBank/DDBJ databases">
        <title>Genome assembly of wild tea tree DASZ reveals pedigree and selection history of tea varieties.</title>
        <authorList>
            <person name="Zhang W."/>
        </authorList>
    </citation>
    <scope>NUCLEOTIDE SEQUENCE [LARGE SCALE GENOMIC DNA]</scope>
    <source>
        <strain evidence="7">cv. G240</strain>
        <tissue evidence="6">Leaf</tissue>
    </source>
</reference>
<evidence type="ECO:0000256" key="4">
    <source>
        <dbReference type="SAM" id="MobiDB-lite"/>
    </source>
</evidence>
<organism evidence="6 7">
    <name type="scientific">Camellia sinensis</name>
    <name type="common">Tea plant</name>
    <name type="synonym">Thea sinensis</name>
    <dbReference type="NCBI Taxonomy" id="4442"/>
    <lineage>
        <taxon>Eukaryota</taxon>
        <taxon>Viridiplantae</taxon>
        <taxon>Streptophyta</taxon>
        <taxon>Embryophyta</taxon>
        <taxon>Tracheophyta</taxon>
        <taxon>Spermatophyta</taxon>
        <taxon>Magnoliopsida</taxon>
        <taxon>eudicotyledons</taxon>
        <taxon>Gunneridae</taxon>
        <taxon>Pentapetalae</taxon>
        <taxon>asterids</taxon>
        <taxon>Ericales</taxon>
        <taxon>Theaceae</taxon>
        <taxon>Camellia</taxon>
    </lineage>
</organism>
<dbReference type="EMBL" id="JACBKZ010000003">
    <property type="protein sequence ID" value="KAF5956137.1"/>
    <property type="molecule type" value="Genomic_DNA"/>
</dbReference>
<dbReference type="PANTHER" id="PTHR15704">
    <property type="entry name" value="SUPERKILLER 3 PROTEIN-RELATED"/>
    <property type="match status" value="1"/>
</dbReference>
<keyword evidence="7" id="KW-1185">Reference proteome</keyword>
<dbReference type="InterPro" id="IPR019734">
    <property type="entry name" value="TPR_rpt"/>
</dbReference>
<proteinExistence type="predicted"/>
<comment type="caution">
    <text evidence="6">The sequence shown here is derived from an EMBL/GenBank/DDBJ whole genome shotgun (WGS) entry which is preliminary data.</text>
</comment>
<dbReference type="Gene3D" id="3.40.50.720">
    <property type="entry name" value="NAD(P)-binding Rossmann-like Domain"/>
    <property type="match status" value="1"/>
</dbReference>
<feature type="repeat" description="TPR" evidence="3">
    <location>
        <begin position="195"/>
        <end position="228"/>
    </location>
</feature>
<evidence type="ECO:0000256" key="2">
    <source>
        <dbReference type="ARBA" id="ARBA00022803"/>
    </source>
</evidence>
<dbReference type="GO" id="GO:0055087">
    <property type="term" value="C:Ski complex"/>
    <property type="evidence" value="ECO:0007669"/>
    <property type="project" value="InterPro"/>
</dbReference>
<dbReference type="Pfam" id="PF05368">
    <property type="entry name" value="NmrA"/>
    <property type="match status" value="1"/>
</dbReference>
<sequence length="1264" mass="140794">MISTKSDKSELEITEEKEEEVVDGGGDAFVLRQLQDSIDSNPNDSLPHLNLGLILWKKESKEIREKAAEHFLVAAKLNPHNGTAFRYLGHYYSRVSIDYQRALKCYQRAVTLSPDDSESGEALCDLLDEGGKESLEVAVCSEASDKSPRAFWAFRRLGFLQVPSLQHSIRGYPTCADLWEVCTLFPIVLPVFLPPLTAFALGLAYQRLGMFTAAIKSYGRAIELEGSRVFPLVESGNINLMLGSFRKGVEQFQQALQISPQNLSAHYGLASALLGLSKECTSSGAFKWGASLLEEASNVAKASTCLAGNVSCIWKLNGDIQLAYATCLPWTEEGLGLETDDEAFSTSIISWKRTCHSAAVSACSSYQRALHLAPWQANIYTDIAIALDLICSLKECFKPDHNAWQLPEKMSLGGLLLEGDNSEFWVLLGCLCDRSALKQHAFIRGLQIDVSLAISWAYLGKLYGEEGERQLARQAFDRARSIDPSLALPWAGMSADIYARELTPDEAYESCLRAVQILPLAEFQIGLAKLALLSDHLSSSQVFGAIRQAMQRAPYYPESHNMNGLVCEARFDYQSAAVSYRLARSAISTFAGNVPKSHLRDISINLARTLCMAGNALDAVKECEELNKEGLLDLEGLQIYAVSLWKLGKNDLVLSVAKDLTASALSMKQPSRDASVTLICRLLYYISGLESAVICILKMPKELFQSSKISFVLSAIHALDQSNQLVSVVSRSRIFLASPEETTRMHFLIALSKLVKHGSEECLGIQSGVKHLRKVIHMYPNSDLIRNLLGYLQLSSKEWKDTHIASRCFVISPLGCLEEEGLKSAYEILGAGAVACYTTQNYKTKFSFPTCECQCLHGTRAIRQLQKLLHQEPWNHNARYLFIINYLQKAREERFPQYQCDLLGRLINVALSCQLYSKKDKFSQYHMSQLLLCASEISLQRGDHIGCINYAKNATGLLLSDNYLFFSHLQLCRAYAAEGKLSSLHEEYIRCLELKTDYPIGWICLKFIESQYGLQAELNLLELCFENCSKEIKSSLNVWMAVFSLAQGLIAIWTKDFLRAEELLARACSLTGAESCLFFCHGIIVDVVISTVGSMQLADQTKIIAAIKEAGNIKRFLPSEFGSDVDRLHAVEPEKSTFAVKVQIRRTIEAEGIPYTYVSSNYFAGYFLPTVAQPGVLAPPPLSIFLIFGETKPTVSLSLKQQKTAHVTRKRYHSLYDSNHCFYAVANHFRRDDADLTIIWRLVLLKHGVKIHLLSTYSPPTSPT</sequence>
<accession>A0A7J7HUR9</accession>
<dbReference type="SUPFAM" id="SSF51735">
    <property type="entry name" value="NAD(P)-binding Rossmann-fold domains"/>
    <property type="match status" value="1"/>
</dbReference>
<keyword evidence="2 3" id="KW-0802">TPR repeat</keyword>
<feature type="domain" description="NmrA-like" evidence="5">
    <location>
        <begin position="1085"/>
        <end position="1174"/>
    </location>
</feature>
<protein>
    <recommendedName>
        <fullName evidence="5">NmrA-like domain-containing protein</fullName>
    </recommendedName>
</protein>
<dbReference type="GO" id="GO:0006401">
    <property type="term" value="P:RNA catabolic process"/>
    <property type="evidence" value="ECO:0007669"/>
    <property type="project" value="InterPro"/>
</dbReference>
<gene>
    <name evidence="6" type="ORF">HYC85_008993</name>
</gene>
<dbReference type="InterPro" id="IPR011990">
    <property type="entry name" value="TPR-like_helical_dom_sf"/>
</dbReference>
<evidence type="ECO:0000313" key="6">
    <source>
        <dbReference type="EMBL" id="KAF5956137.1"/>
    </source>
</evidence>
<reference evidence="7" key="1">
    <citation type="journal article" date="2020" name="Nat. Commun.">
        <title>Genome assembly of wild tea tree DASZ reveals pedigree and selection history of tea varieties.</title>
        <authorList>
            <person name="Zhang W."/>
            <person name="Zhang Y."/>
            <person name="Qiu H."/>
            <person name="Guo Y."/>
            <person name="Wan H."/>
            <person name="Zhang X."/>
            <person name="Scossa F."/>
            <person name="Alseekh S."/>
            <person name="Zhang Q."/>
            <person name="Wang P."/>
            <person name="Xu L."/>
            <person name="Schmidt M.H."/>
            <person name="Jia X."/>
            <person name="Li D."/>
            <person name="Zhu A."/>
            <person name="Guo F."/>
            <person name="Chen W."/>
            <person name="Ni D."/>
            <person name="Usadel B."/>
            <person name="Fernie A.R."/>
            <person name="Wen W."/>
        </authorList>
    </citation>
    <scope>NUCLEOTIDE SEQUENCE [LARGE SCALE GENOMIC DNA]</scope>
    <source>
        <strain evidence="7">cv. G240</strain>
    </source>
</reference>
<name>A0A7J7HUR9_CAMSI</name>
<feature type="repeat" description="TPR" evidence="3">
    <location>
        <begin position="229"/>
        <end position="262"/>
    </location>
</feature>
<dbReference type="Gene3D" id="1.25.40.10">
    <property type="entry name" value="Tetratricopeptide repeat domain"/>
    <property type="match status" value="3"/>
</dbReference>
<feature type="compositionally biased region" description="Basic and acidic residues" evidence="4">
    <location>
        <begin position="1"/>
        <end position="11"/>
    </location>
</feature>
<dbReference type="Proteomes" id="UP000593564">
    <property type="component" value="Unassembled WGS sequence"/>
</dbReference>
<feature type="compositionally biased region" description="Acidic residues" evidence="4">
    <location>
        <begin position="12"/>
        <end position="22"/>
    </location>
</feature>
<dbReference type="PANTHER" id="PTHR15704:SF7">
    <property type="entry name" value="SUPERKILLER COMPLEX PROTEIN 3"/>
    <property type="match status" value="1"/>
</dbReference>
<dbReference type="PROSITE" id="PS50005">
    <property type="entry name" value="TPR"/>
    <property type="match status" value="3"/>
</dbReference>
<evidence type="ECO:0000256" key="1">
    <source>
        <dbReference type="ARBA" id="ARBA00022737"/>
    </source>
</evidence>
<evidence type="ECO:0000259" key="5">
    <source>
        <dbReference type="Pfam" id="PF05368"/>
    </source>
</evidence>
<feature type="repeat" description="TPR" evidence="3">
    <location>
        <begin position="453"/>
        <end position="486"/>
    </location>
</feature>